<dbReference type="InterPro" id="IPR004843">
    <property type="entry name" value="Calcineurin-like_PHP"/>
</dbReference>
<dbReference type="InterPro" id="IPR026336">
    <property type="entry name" value="PdeM-like"/>
</dbReference>
<name>A0A4V3BCI9_9RHOB</name>
<dbReference type="OrthoDB" id="9795838at2"/>
<organism evidence="3 4">
    <name type="scientific">Meridianimarinicoccus aquatilis</name>
    <dbReference type="NCBI Taxonomy" id="2552766"/>
    <lineage>
        <taxon>Bacteria</taxon>
        <taxon>Pseudomonadati</taxon>
        <taxon>Pseudomonadota</taxon>
        <taxon>Alphaproteobacteria</taxon>
        <taxon>Rhodobacterales</taxon>
        <taxon>Paracoccaceae</taxon>
        <taxon>Meridianimarinicoccus</taxon>
    </lineage>
</organism>
<keyword evidence="3" id="KW-0540">Nuclease</keyword>
<keyword evidence="3" id="KW-0436">Ligase</keyword>
<dbReference type="EMBL" id="SMZO01000003">
    <property type="protein sequence ID" value="TDL91159.1"/>
    <property type="molecule type" value="Genomic_DNA"/>
</dbReference>
<sequence>MNHYAFTFRGAALRALPSGALWWPDESMLCVSDLHFGKSERVARRTGNILPPYDGHETLARLDADLAETAAQNVICLGDSFDDISAAAQLPTELNDWLARLITVRDWVWIEGNHDPGPLGLPGRHAPSANIGPLHFRHIAMPDTESEVSGHFHPKARFGFKGGTVSRACFLIDSQRIVMPAYGTYTGGLWTTDPVLMALMKPDAIAVLTGPNAQAIPMPRQRSHPRTRTLRAGVKRNA</sequence>
<keyword evidence="3" id="KW-0255">Endonuclease</keyword>
<dbReference type="Pfam" id="PF00149">
    <property type="entry name" value="Metallophos"/>
    <property type="match status" value="1"/>
</dbReference>
<dbReference type="EC" id="3.1.-.-" evidence="3"/>
<dbReference type="PANTHER" id="PTHR39323:SF1">
    <property type="entry name" value="BLR1149 PROTEIN"/>
    <property type="match status" value="1"/>
</dbReference>
<reference evidence="3 4" key="1">
    <citation type="submission" date="2019-03" db="EMBL/GenBank/DDBJ databases">
        <title>Rhodobacteraceae bacterium SM1902, a new member of the family Rhodobacteraceae isolated from Yantai.</title>
        <authorList>
            <person name="Sun Y."/>
        </authorList>
    </citation>
    <scope>NUCLEOTIDE SEQUENCE [LARGE SCALE GENOMIC DNA]</scope>
    <source>
        <strain evidence="3 4">SM1902</strain>
    </source>
</reference>
<dbReference type="Proteomes" id="UP000294562">
    <property type="component" value="Unassembled WGS sequence"/>
</dbReference>
<dbReference type="GO" id="GO:0016874">
    <property type="term" value="F:ligase activity"/>
    <property type="evidence" value="ECO:0007669"/>
    <property type="project" value="UniProtKB-KW"/>
</dbReference>
<dbReference type="GO" id="GO:0004519">
    <property type="term" value="F:endonuclease activity"/>
    <property type="evidence" value="ECO:0007669"/>
    <property type="project" value="UniProtKB-KW"/>
</dbReference>
<dbReference type="AlphaFoldDB" id="A0A4V3BCI9"/>
<dbReference type="GO" id="GO:0016787">
    <property type="term" value="F:hydrolase activity"/>
    <property type="evidence" value="ECO:0007669"/>
    <property type="project" value="UniProtKB-KW"/>
</dbReference>
<dbReference type="PIRSF" id="PIRSF000887">
    <property type="entry name" value="Pesterase_MJ0037"/>
    <property type="match status" value="1"/>
</dbReference>
<dbReference type="InterPro" id="IPR024173">
    <property type="entry name" value="Pesterase_MJ0037-like"/>
</dbReference>
<evidence type="ECO:0000259" key="2">
    <source>
        <dbReference type="Pfam" id="PF00149"/>
    </source>
</evidence>
<accession>A0A4V3BCI9</accession>
<dbReference type="RefSeq" id="WP_133341313.1">
    <property type="nucleotide sequence ID" value="NZ_SMZO01000003.1"/>
</dbReference>
<evidence type="ECO:0000313" key="4">
    <source>
        <dbReference type="Proteomes" id="UP000294562"/>
    </source>
</evidence>
<feature type="domain" description="Calcineurin-like phosphoesterase" evidence="2">
    <location>
        <begin position="29"/>
        <end position="123"/>
    </location>
</feature>
<dbReference type="NCBIfam" id="TIGR04123">
    <property type="entry name" value="P_estr_lig_assc"/>
    <property type="match status" value="1"/>
</dbReference>
<feature type="region of interest" description="Disordered" evidence="1">
    <location>
        <begin position="215"/>
        <end position="238"/>
    </location>
</feature>
<dbReference type="InterPro" id="IPR029052">
    <property type="entry name" value="Metallo-depent_PP-like"/>
</dbReference>
<evidence type="ECO:0000256" key="1">
    <source>
        <dbReference type="SAM" id="MobiDB-lite"/>
    </source>
</evidence>
<gene>
    <name evidence="3" type="primary">pdeM</name>
    <name evidence="3" type="ORF">E2L05_02490</name>
</gene>
<proteinExistence type="predicted"/>
<keyword evidence="3" id="KW-0378">Hydrolase</keyword>
<dbReference type="SUPFAM" id="SSF56300">
    <property type="entry name" value="Metallo-dependent phosphatases"/>
    <property type="match status" value="1"/>
</dbReference>
<comment type="caution">
    <text evidence="3">The sequence shown here is derived from an EMBL/GenBank/DDBJ whole genome shotgun (WGS) entry which is preliminary data.</text>
</comment>
<feature type="compositionally biased region" description="Basic residues" evidence="1">
    <location>
        <begin position="221"/>
        <end position="238"/>
    </location>
</feature>
<dbReference type="Gene3D" id="3.60.21.10">
    <property type="match status" value="1"/>
</dbReference>
<keyword evidence="4" id="KW-1185">Reference proteome</keyword>
<protein>
    <submittedName>
        <fullName evidence="3">Ligase-associated DNA damage response endonuclease PdeM</fullName>
        <ecNumber evidence="3">3.1.-.-</ecNumber>
    </submittedName>
</protein>
<dbReference type="PANTHER" id="PTHR39323">
    <property type="entry name" value="BLR1149 PROTEIN"/>
    <property type="match status" value="1"/>
</dbReference>
<evidence type="ECO:0000313" key="3">
    <source>
        <dbReference type="EMBL" id="TDL91159.1"/>
    </source>
</evidence>